<feature type="disulfide bond" evidence="2">
    <location>
        <begin position="110"/>
        <end position="135"/>
    </location>
</feature>
<comment type="caution">
    <text evidence="5">The sequence shown here is derived from an EMBL/GenBank/DDBJ whole genome shotgun (WGS) entry which is preliminary data.</text>
</comment>
<dbReference type="PANTHER" id="PTHR37981">
    <property type="entry name" value="LIPASE 2"/>
    <property type="match status" value="1"/>
</dbReference>
<evidence type="ECO:0000256" key="1">
    <source>
        <dbReference type="PIRSR" id="PIRSR637460-1"/>
    </source>
</evidence>
<dbReference type="Gene3D" id="3.40.50.1110">
    <property type="entry name" value="SGNH hydrolase"/>
    <property type="match status" value="1"/>
</dbReference>
<keyword evidence="6" id="KW-1185">Reference proteome</keyword>
<dbReference type="Proteomes" id="UP000292935">
    <property type="component" value="Unassembled WGS sequence"/>
</dbReference>
<dbReference type="InterPro" id="IPR037460">
    <property type="entry name" value="SEST-like"/>
</dbReference>
<dbReference type="PANTHER" id="PTHR37981:SF1">
    <property type="entry name" value="SGNH HYDROLASE-TYPE ESTERASE DOMAIN-CONTAINING PROTEIN"/>
    <property type="match status" value="1"/>
</dbReference>
<sequence length="313" mass="32009">MARHRADRSDHLPPPQRRRLRRLPRRAAHRTGTAVIAASRYRVALAAAVVTAVVALGSIASPALAATTGKGKPGGGGNGNGGGTAQLAYAAVGDSYAAGLGAGSYLETTCYTSSKGYPALLDADANLALAARPACRGATTADVISKQVPALPANAVRVTLTVGGNDVGFANVMQNCFVLVNSSCESHIVAGETIVQSGTLAQNVRNTIAAIIAKAPGARVAVTGYPLLFASISRYQWAARVNTGTAALNDAIEAAAVQSGAVYVDVESPFAGHGIGSSSPWINDWSWLRSNDSFHANAAGYQAYAAALRPALQ</sequence>
<gene>
    <name evidence="5" type="ORF">ESP57_04960</name>
</gene>
<dbReference type="Pfam" id="PF13472">
    <property type="entry name" value="Lipase_GDSL_2"/>
    <property type="match status" value="1"/>
</dbReference>
<dbReference type="AlphaFoldDB" id="A0A4V1QT97"/>
<feature type="active site" evidence="1">
    <location>
        <position position="295"/>
    </location>
</feature>
<feature type="disulfide bond" evidence="2">
    <location>
        <begin position="176"/>
        <end position="184"/>
    </location>
</feature>
<dbReference type="EMBL" id="SDPO01000001">
    <property type="protein sequence ID" value="RXZ51133.1"/>
    <property type="molecule type" value="Genomic_DNA"/>
</dbReference>
<evidence type="ECO:0000259" key="4">
    <source>
        <dbReference type="Pfam" id="PF13472"/>
    </source>
</evidence>
<organism evidence="5 6">
    <name type="scientific">Agromyces fucosus</name>
    <dbReference type="NCBI Taxonomy" id="41985"/>
    <lineage>
        <taxon>Bacteria</taxon>
        <taxon>Bacillati</taxon>
        <taxon>Actinomycetota</taxon>
        <taxon>Actinomycetes</taxon>
        <taxon>Micrococcales</taxon>
        <taxon>Microbacteriaceae</taxon>
        <taxon>Agromyces</taxon>
    </lineage>
</organism>
<dbReference type="OrthoDB" id="5503950at2"/>
<evidence type="ECO:0000313" key="5">
    <source>
        <dbReference type="EMBL" id="RXZ51133.1"/>
    </source>
</evidence>
<keyword evidence="2" id="KW-1015">Disulfide bond</keyword>
<keyword evidence="5" id="KW-0378">Hydrolase</keyword>
<evidence type="ECO:0000256" key="3">
    <source>
        <dbReference type="SAM" id="MobiDB-lite"/>
    </source>
</evidence>
<name>A0A4V1QT97_9MICO</name>
<feature type="region of interest" description="Disordered" evidence="3">
    <location>
        <begin position="1"/>
        <end position="29"/>
    </location>
</feature>
<dbReference type="InterPro" id="IPR013830">
    <property type="entry name" value="SGNH_hydro"/>
</dbReference>
<dbReference type="GO" id="GO:0004806">
    <property type="term" value="F:triacylglycerol lipase activity"/>
    <property type="evidence" value="ECO:0007669"/>
    <property type="project" value="TreeGrafter"/>
</dbReference>
<accession>A0A4V1QT97</accession>
<proteinExistence type="predicted"/>
<feature type="domain" description="SGNH hydrolase-type esterase" evidence="4">
    <location>
        <begin position="91"/>
        <end position="303"/>
    </location>
</feature>
<feature type="active site" description="Nucleophile" evidence="1">
    <location>
        <position position="95"/>
    </location>
</feature>
<dbReference type="SUPFAM" id="SSF52266">
    <property type="entry name" value="SGNH hydrolase"/>
    <property type="match status" value="1"/>
</dbReference>
<reference evidence="5 6" key="1">
    <citation type="submission" date="2019-01" db="EMBL/GenBank/DDBJ databases">
        <authorList>
            <person name="Li J."/>
        </authorList>
    </citation>
    <scope>NUCLEOTIDE SEQUENCE [LARGE SCALE GENOMIC DNA]</scope>
    <source>
        <strain evidence="5 6">CCUG 35506</strain>
    </source>
</reference>
<protein>
    <submittedName>
        <fullName evidence="5">SGNH/GDSL hydrolase family protein</fullName>
    </submittedName>
</protein>
<dbReference type="CDD" id="cd01823">
    <property type="entry name" value="SEST_like"/>
    <property type="match status" value="1"/>
</dbReference>
<evidence type="ECO:0000256" key="2">
    <source>
        <dbReference type="PIRSR" id="PIRSR637460-2"/>
    </source>
</evidence>
<evidence type="ECO:0000313" key="6">
    <source>
        <dbReference type="Proteomes" id="UP000292935"/>
    </source>
</evidence>
<dbReference type="GO" id="GO:0019433">
    <property type="term" value="P:triglyceride catabolic process"/>
    <property type="evidence" value="ECO:0007669"/>
    <property type="project" value="TreeGrafter"/>
</dbReference>
<feature type="compositionally biased region" description="Basic residues" evidence="3">
    <location>
        <begin position="16"/>
        <end position="29"/>
    </location>
</feature>
<dbReference type="InterPro" id="IPR036514">
    <property type="entry name" value="SGNH_hydro_sf"/>
</dbReference>